<accession>A0ABT0E8G3</accession>
<evidence type="ECO:0000259" key="6">
    <source>
        <dbReference type="Pfam" id="PF00924"/>
    </source>
</evidence>
<evidence type="ECO:0000313" key="8">
    <source>
        <dbReference type="Proteomes" id="UP001165524"/>
    </source>
</evidence>
<evidence type="ECO:0000256" key="3">
    <source>
        <dbReference type="ARBA" id="ARBA00022989"/>
    </source>
</evidence>
<dbReference type="InterPro" id="IPR010920">
    <property type="entry name" value="LSM_dom_sf"/>
</dbReference>
<dbReference type="EMBL" id="JALKII010000006">
    <property type="protein sequence ID" value="MCK0538119.1"/>
    <property type="molecule type" value="Genomic_DNA"/>
</dbReference>
<protein>
    <recommendedName>
        <fullName evidence="5">Small-conductance mechanosensitive channel</fullName>
    </recommendedName>
</protein>
<keyword evidence="5" id="KW-0406">Ion transport</keyword>
<name>A0ABT0E8G3_9GAMM</name>
<keyword evidence="5" id="KW-0813">Transport</keyword>
<keyword evidence="5" id="KW-0997">Cell inner membrane</keyword>
<comment type="function">
    <text evidence="5">Mechanosensitive channel that participates in the regulation of osmotic pressure changes within the cell, opening in response to stretch forces in the membrane lipid bilayer, without the need for other proteins. Contributes to normal resistance to hypoosmotic shock. Forms an ion channel of 1.0 nanosiemens conductance with a slight preference for anions.</text>
</comment>
<evidence type="ECO:0000256" key="5">
    <source>
        <dbReference type="RuleBase" id="RU369025"/>
    </source>
</evidence>
<comment type="subcellular location">
    <subcellularLocation>
        <location evidence="5">Cell inner membrane</location>
        <topology evidence="5">Multi-pass membrane protein</topology>
    </subcellularLocation>
    <subcellularLocation>
        <location evidence="1">Membrane</location>
    </subcellularLocation>
</comment>
<dbReference type="InterPro" id="IPR023408">
    <property type="entry name" value="MscS_beta-dom_sf"/>
</dbReference>
<dbReference type="PANTHER" id="PTHR30221">
    <property type="entry name" value="SMALL-CONDUCTANCE MECHANOSENSITIVE CHANNEL"/>
    <property type="match status" value="1"/>
</dbReference>
<dbReference type="RefSeq" id="WP_246952424.1">
    <property type="nucleotide sequence ID" value="NZ_JALKII010000006.1"/>
</dbReference>
<proteinExistence type="inferred from homology"/>
<dbReference type="InterPro" id="IPR045275">
    <property type="entry name" value="MscS_archaea/bacteria_type"/>
</dbReference>
<dbReference type="InterPro" id="IPR006685">
    <property type="entry name" value="MscS_channel_2nd"/>
</dbReference>
<keyword evidence="4 5" id="KW-0472">Membrane</keyword>
<feature type="transmembrane region" description="Helical" evidence="5">
    <location>
        <begin position="18"/>
        <end position="38"/>
    </location>
</feature>
<feature type="domain" description="Mechanosensitive ion channel MscS" evidence="6">
    <location>
        <begin position="107"/>
        <end position="172"/>
    </location>
</feature>
<evidence type="ECO:0000313" key="7">
    <source>
        <dbReference type="EMBL" id="MCK0538119.1"/>
    </source>
</evidence>
<keyword evidence="5" id="KW-0407">Ion channel</keyword>
<sequence length="189" mass="21167">MADALYTFFNDYIPQHNFLRLLMTIISIAVILMAASVMRRLARRFGRRQNYGPGRIFQVVVVINIIATLFGLLVLGAIWGFTGQGFLVVASSLFAVVGIALFAVWSILSNVTAAFILFFSAPFRVGDRIRVLDGDNTVTGRVRHIGLIHLTLEDGDDHQYTLPNNVLLQRTVIRLAPTKELPCDRKHVR</sequence>
<feature type="transmembrane region" description="Helical" evidence="5">
    <location>
        <begin position="93"/>
        <end position="120"/>
    </location>
</feature>
<comment type="similarity">
    <text evidence="5">Belongs to the MscS (TC 1.A.23) family.</text>
</comment>
<organism evidence="7 8">
    <name type="scientific">Alcanivorax quisquiliarum</name>
    <dbReference type="NCBI Taxonomy" id="2933565"/>
    <lineage>
        <taxon>Bacteria</taxon>
        <taxon>Pseudomonadati</taxon>
        <taxon>Pseudomonadota</taxon>
        <taxon>Gammaproteobacteria</taxon>
        <taxon>Oceanospirillales</taxon>
        <taxon>Alcanivoracaceae</taxon>
        <taxon>Alcanivorax</taxon>
    </lineage>
</organism>
<keyword evidence="5" id="KW-1003">Cell membrane</keyword>
<evidence type="ECO:0000256" key="4">
    <source>
        <dbReference type="ARBA" id="ARBA00023136"/>
    </source>
</evidence>
<comment type="caution">
    <text evidence="7">The sequence shown here is derived from an EMBL/GenBank/DDBJ whole genome shotgun (WGS) entry which is preliminary data.</text>
</comment>
<keyword evidence="8" id="KW-1185">Reference proteome</keyword>
<evidence type="ECO:0000256" key="2">
    <source>
        <dbReference type="ARBA" id="ARBA00022692"/>
    </source>
</evidence>
<feature type="transmembrane region" description="Helical" evidence="5">
    <location>
        <begin position="59"/>
        <end position="81"/>
    </location>
</feature>
<dbReference type="Pfam" id="PF00924">
    <property type="entry name" value="MS_channel_2nd"/>
    <property type="match status" value="1"/>
</dbReference>
<keyword evidence="3 5" id="KW-1133">Transmembrane helix</keyword>
<reference evidence="7" key="1">
    <citation type="submission" date="2022-04" db="EMBL/GenBank/DDBJ databases">
        <title>Alcanivorax sp. CY1518 draft genome sequence.</title>
        <authorList>
            <person name="Zhao G."/>
            <person name="An M."/>
        </authorList>
    </citation>
    <scope>NUCLEOTIDE SEQUENCE</scope>
    <source>
        <strain evidence="7">CY1518</strain>
    </source>
</reference>
<gene>
    <name evidence="7" type="ORF">MU846_10395</name>
</gene>
<keyword evidence="2 5" id="KW-0812">Transmembrane</keyword>
<dbReference type="PANTHER" id="PTHR30221:SF8">
    <property type="entry name" value="SMALL-CONDUCTANCE MECHANOSENSITIVE CHANNEL"/>
    <property type="match status" value="1"/>
</dbReference>
<comment type="caution">
    <text evidence="5">Lacks conserved residue(s) required for the propagation of feature annotation.</text>
</comment>
<dbReference type="SUPFAM" id="SSF50182">
    <property type="entry name" value="Sm-like ribonucleoproteins"/>
    <property type="match status" value="1"/>
</dbReference>
<evidence type="ECO:0000256" key="1">
    <source>
        <dbReference type="ARBA" id="ARBA00004370"/>
    </source>
</evidence>
<comment type="subunit">
    <text evidence="5">Homoheptamer.</text>
</comment>
<dbReference type="Gene3D" id="2.30.30.60">
    <property type="match status" value="1"/>
</dbReference>
<dbReference type="Proteomes" id="UP001165524">
    <property type="component" value="Unassembled WGS sequence"/>
</dbReference>